<reference evidence="9 10" key="1">
    <citation type="submission" date="2024-09" db="EMBL/GenBank/DDBJ databases">
        <authorList>
            <person name="Sun Q."/>
            <person name="Mori K."/>
        </authorList>
    </citation>
    <scope>NUCLEOTIDE SEQUENCE [LARGE SCALE GENOMIC DNA]</scope>
    <source>
        <strain evidence="9 10">TBRC 3947</strain>
    </source>
</reference>
<evidence type="ECO:0000256" key="2">
    <source>
        <dbReference type="ARBA" id="ARBA00022485"/>
    </source>
</evidence>
<comment type="caution">
    <text evidence="9">The sequence shown here is derived from an EMBL/GenBank/DDBJ whole genome shotgun (WGS) entry which is preliminary data.</text>
</comment>
<dbReference type="PANTHER" id="PTHR43687:SF6">
    <property type="entry name" value="L-ASPARTATE SEMIALDEHYDE SULFURTRANSFERASE IRON-SULFUR SUBUNIT"/>
    <property type="match status" value="1"/>
</dbReference>
<evidence type="ECO:0000256" key="1">
    <source>
        <dbReference type="ARBA" id="ARBA00022448"/>
    </source>
</evidence>
<dbReference type="EMBL" id="JBHLUH010000009">
    <property type="protein sequence ID" value="MFC0527717.1"/>
    <property type="molecule type" value="Genomic_DNA"/>
</dbReference>
<name>A0ABV6LZJ3_9ACTN</name>
<keyword evidence="2" id="KW-0004">4Fe-4S</keyword>
<dbReference type="Gene3D" id="3.30.70.20">
    <property type="match status" value="1"/>
</dbReference>
<dbReference type="Pfam" id="PF00037">
    <property type="entry name" value="Fer4"/>
    <property type="match status" value="2"/>
</dbReference>
<evidence type="ECO:0000313" key="10">
    <source>
        <dbReference type="Proteomes" id="UP001589867"/>
    </source>
</evidence>
<keyword evidence="10" id="KW-1185">Reference proteome</keyword>
<protein>
    <submittedName>
        <fullName evidence="9">Ferredoxin family protein</fullName>
    </submittedName>
</protein>
<feature type="domain" description="4Fe-4S ferredoxin-type" evidence="8">
    <location>
        <begin position="32"/>
        <end position="61"/>
    </location>
</feature>
<dbReference type="Proteomes" id="UP001589867">
    <property type="component" value="Unassembled WGS sequence"/>
</dbReference>
<keyword evidence="4" id="KW-0677">Repeat</keyword>
<dbReference type="SUPFAM" id="SSF54862">
    <property type="entry name" value="4Fe-4S ferredoxins"/>
    <property type="match status" value="1"/>
</dbReference>
<proteinExistence type="predicted"/>
<keyword evidence="5" id="KW-0249">Electron transport</keyword>
<keyword evidence="7" id="KW-0411">Iron-sulfur</keyword>
<evidence type="ECO:0000313" key="9">
    <source>
        <dbReference type="EMBL" id="MFC0527717.1"/>
    </source>
</evidence>
<gene>
    <name evidence="9" type="ORF">ACFFIA_08595</name>
</gene>
<evidence type="ECO:0000256" key="4">
    <source>
        <dbReference type="ARBA" id="ARBA00022737"/>
    </source>
</evidence>
<dbReference type="PANTHER" id="PTHR43687">
    <property type="entry name" value="ADENYLYLSULFATE REDUCTASE, BETA SUBUNIT"/>
    <property type="match status" value="1"/>
</dbReference>
<organism evidence="9 10">
    <name type="scientific">Phytohabitans kaempferiae</name>
    <dbReference type="NCBI Taxonomy" id="1620943"/>
    <lineage>
        <taxon>Bacteria</taxon>
        <taxon>Bacillati</taxon>
        <taxon>Actinomycetota</taxon>
        <taxon>Actinomycetes</taxon>
        <taxon>Micromonosporales</taxon>
        <taxon>Micromonosporaceae</taxon>
    </lineage>
</organism>
<dbReference type="InterPro" id="IPR017900">
    <property type="entry name" value="4Fe4S_Fe_S_CS"/>
</dbReference>
<dbReference type="PROSITE" id="PS51379">
    <property type="entry name" value="4FE4S_FER_2"/>
    <property type="match status" value="2"/>
</dbReference>
<dbReference type="RefSeq" id="WP_377248157.1">
    <property type="nucleotide sequence ID" value="NZ_JBHLUH010000009.1"/>
</dbReference>
<evidence type="ECO:0000256" key="6">
    <source>
        <dbReference type="ARBA" id="ARBA00023004"/>
    </source>
</evidence>
<dbReference type="PROSITE" id="PS00198">
    <property type="entry name" value="4FE4S_FER_1"/>
    <property type="match status" value="2"/>
</dbReference>
<keyword evidence="1" id="KW-0813">Transport</keyword>
<feature type="domain" description="4Fe-4S ferredoxin-type" evidence="8">
    <location>
        <begin position="1"/>
        <end position="30"/>
    </location>
</feature>
<evidence type="ECO:0000256" key="3">
    <source>
        <dbReference type="ARBA" id="ARBA00022723"/>
    </source>
</evidence>
<dbReference type="InterPro" id="IPR050572">
    <property type="entry name" value="Fe-S_Ferredoxin"/>
</dbReference>
<keyword evidence="6" id="KW-0408">Iron</keyword>
<accession>A0ABV6LZJ3</accession>
<keyword evidence="3" id="KW-0479">Metal-binding</keyword>
<evidence type="ECO:0000259" key="8">
    <source>
        <dbReference type="PROSITE" id="PS51379"/>
    </source>
</evidence>
<evidence type="ECO:0000256" key="5">
    <source>
        <dbReference type="ARBA" id="ARBA00022982"/>
    </source>
</evidence>
<sequence>MPPRIDPDVCTLCGKCQDVCPGDILHIDRGVGEMVRYPDECSHCDVCRVECPAGAIEIAFPWSLLQQPVTIEIRERRDD</sequence>
<dbReference type="InterPro" id="IPR017896">
    <property type="entry name" value="4Fe4S_Fe-S-bd"/>
</dbReference>
<evidence type="ECO:0000256" key="7">
    <source>
        <dbReference type="ARBA" id="ARBA00023014"/>
    </source>
</evidence>